<feature type="transmembrane region" description="Helical" evidence="1">
    <location>
        <begin position="38"/>
        <end position="60"/>
    </location>
</feature>
<keyword evidence="1" id="KW-1133">Transmembrane helix</keyword>
<name>A0A520N1K9_9GAMM</name>
<accession>A0A520N1K9</accession>
<evidence type="ECO:0000256" key="1">
    <source>
        <dbReference type="SAM" id="Phobius"/>
    </source>
</evidence>
<organism evidence="2 3">
    <name type="scientific">SAR86 cluster bacterium</name>
    <dbReference type="NCBI Taxonomy" id="2030880"/>
    <lineage>
        <taxon>Bacteria</taxon>
        <taxon>Pseudomonadati</taxon>
        <taxon>Pseudomonadota</taxon>
        <taxon>Gammaproteobacteria</taxon>
        <taxon>SAR86 cluster</taxon>
    </lineage>
</organism>
<dbReference type="EMBL" id="SHBE01000001">
    <property type="protein sequence ID" value="RZO27360.1"/>
    <property type="molecule type" value="Genomic_DNA"/>
</dbReference>
<gene>
    <name evidence="2" type="ORF">EVA92_01035</name>
</gene>
<evidence type="ECO:0000313" key="3">
    <source>
        <dbReference type="Proteomes" id="UP000315825"/>
    </source>
</evidence>
<feature type="transmembrane region" description="Helical" evidence="1">
    <location>
        <begin position="66"/>
        <end position="87"/>
    </location>
</feature>
<proteinExistence type="predicted"/>
<keyword evidence="1" id="KW-0812">Transmembrane</keyword>
<reference evidence="2 3" key="1">
    <citation type="submission" date="2019-02" db="EMBL/GenBank/DDBJ databases">
        <title>Prokaryotic population dynamics and viral predation in marine succession experiment using metagenomics: the confinement effect.</title>
        <authorList>
            <person name="Haro-Moreno J.M."/>
            <person name="Rodriguez-Valera F."/>
            <person name="Lopez-Perez M."/>
        </authorList>
    </citation>
    <scope>NUCLEOTIDE SEQUENCE [LARGE SCALE GENOMIC DNA]</scope>
    <source>
        <strain evidence="2">MED-G159</strain>
    </source>
</reference>
<keyword evidence="1" id="KW-0472">Membrane</keyword>
<dbReference type="Proteomes" id="UP000315825">
    <property type="component" value="Unassembled WGS sequence"/>
</dbReference>
<evidence type="ECO:0000313" key="2">
    <source>
        <dbReference type="EMBL" id="RZO27360.1"/>
    </source>
</evidence>
<protein>
    <submittedName>
        <fullName evidence="2">Uncharacterized protein</fullName>
    </submittedName>
</protein>
<dbReference type="AlphaFoldDB" id="A0A520N1K9"/>
<sequence>MKSNLLKIIYWVDDSWKMLMDNRYNPLRHIPDPSIQGYFTLVLFTMWSFFFGLVATYYMGWYGYNGFISFVIHCSLLIPLLITRAAFLDAERDGAKWLVRLKQQIDKED</sequence>
<comment type="caution">
    <text evidence="2">The sequence shown here is derived from an EMBL/GenBank/DDBJ whole genome shotgun (WGS) entry which is preliminary data.</text>
</comment>